<dbReference type="EMBL" id="CP093345">
    <property type="protein sequence ID" value="WOG91832.1"/>
    <property type="molecule type" value="Genomic_DNA"/>
</dbReference>
<comment type="similarity">
    <text evidence="1">Belongs to the ARG7 family.</text>
</comment>
<evidence type="ECO:0000256" key="1">
    <source>
        <dbReference type="ARBA" id="ARBA00006974"/>
    </source>
</evidence>
<dbReference type="Proteomes" id="UP000077755">
    <property type="component" value="Chromosome 3"/>
</dbReference>
<keyword evidence="4" id="KW-1185">Reference proteome</keyword>
<protein>
    <submittedName>
        <fullName evidence="3">Uncharacterized protein</fullName>
    </submittedName>
</protein>
<name>A0AAF1ASY7_DAUCS</name>
<dbReference type="AlphaFoldDB" id="A0AAF1ASY7"/>
<accession>A0AAF1ASY7</accession>
<reference evidence="3" key="2">
    <citation type="submission" date="2022-03" db="EMBL/GenBank/DDBJ databases">
        <title>Draft title - Genomic analysis of global carrot germplasm unveils the trajectory of domestication and the origin of high carotenoid orange carrot.</title>
        <authorList>
            <person name="Iorizzo M."/>
            <person name="Ellison S."/>
            <person name="Senalik D."/>
            <person name="Macko-Podgorni A."/>
            <person name="Grzebelus D."/>
            <person name="Bostan H."/>
            <person name="Rolling W."/>
            <person name="Curaba J."/>
            <person name="Simon P."/>
        </authorList>
    </citation>
    <scope>NUCLEOTIDE SEQUENCE</scope>
    <source>
        <tissue evidence="3">Leaf</tissue>
    </source>
</reference>
<dbReference type="GO" id="GO:0009733">
    <property type="term" value="P:response to auxin"/>
    <property type="evidence" value="ECO:0007669"/>
    <property type="project" value="InterPro"/>
</dbReference>
<dbReference type="Pfam" id="PF02519">
    <property type="entry name" value="Auxin_inducible"/>
    <property type="match status" value="1"/>
</dbReference>
<proteinExistence type="inferred from homology"/>
<sequence length="95" mass="10944">MKKILTSPPASPYQRLNEEDKDNRVRKGQIPVLVGLDMEGMVRVSVPTKVMKHPYIIELLEIAAQEFGYSHQGMLRLQCEVCSFIRMIDLISKRK</sequence>
<gene>
    <name evidence="3" type="ORF">DCAR_0311087</name>
</gene>
<evidence type="ECO:0000313" key="3">
    <source>
        <dbReference type="EMBL" id="WOG91832.1"/>
    </source>
</evidence>
<dbReference type="PANTHER" id="PTHR31374">
    <property type="entry name" value="AUXIN-INDUCED PROTEIN-LIKE-RELATED"/>
    <property type="match status" value="1"/>
</dbReference>
<reference evidence="3" key="1">
    <citation type="journal article" date="2016" name="Nat. Genet.">
        <title>A high-quality carrot genome assembly provides new insights into carotenoid accumulation and asterid genome evolution.</title>
        <authorList>
            <person name="Iorizzo M."/>
            <person name="Ellison S."/>
            <person name="Senalik D."/>
            <person name="Zeng P."/>
            <person name="Satapoomin P."/>
            <person name="Huang J."/>
            <person name="Bowman M."/>
            <person name="Iovene M."/>
            <person name="Sanseverino W."/>
            <person name="Cavagnaro P."/>
            <person name="Yildiz M."/>
            <person name="Macko-Podgorni A."/>
            <person name="Moranska E."/>
            <person name="Grzebelus E."/>
            <person name="Grzebelus D."/>
            <person name="Ashrafi H."/>
            <person name="Zheng Z."/>
            <person name="Cheng S."/>
            <person name="Spooner D."/>
            <person name="Van Deynze A."/>
            <person name="Simon P."/>
        </authorList>
    </citation>
    <scope>NUCLEOTIDE SEQUENCE</scope>
    <source>
        <tissue evidence="3">Leaf</tissue>
    </source>
</reference>
<dbReference type="InterPro" id="IPR003676">
    <property type="entry name" value="SAUR_fam"/>
</dbReference>
<dbReference type="PANTHER" id="PTHR31374:SF30">
    <property type="entry name" value="SAUR-LIKE AUXIN-RESPONSIVE FAMILY PROTEIN"/>
    <property type="match status" value="1"/>
</dbReference>
<organism evidence="3 4">
    <name type="scientific">Daucus carota subsp. sativus</name>
    <name type="common">Carrot</name>
    <dbReference type="NCBI Taxonomy" id="79200"/>
    <lineage>
        <taxon>Eukaryota</taxon>
        <taxon>Viridiplantae</taxon>
        <taxon>Streptophyta</taxon>
        <taxon>Embryophyta</taxon>
        <taxon>Tracheophyta</taxon>
        <taxon>Spermatophyta</taxon>
        <taxon>Magnoliopsida</taxon>
        <taxon>eudicotyledons</taxon>
        <taxon>Gunneridae</taxon>
        <taxon>Pentapetalae</taxon>
        <taxon>asterids</taxon>
        <taxon>campanulids</taxon>
        <taxon>Apiales</taxon>
        <taxon>Apiaceae</taxon>
        <taxon>Apioideae</taxon>
        <taxon>Scandiceae</taxon>
        <taxon>Daucinae</taxon>
        <taxon>Daucus</taxon>
        <taxon>Daucus sect. Daucus</taxon>
    </lineage>
</organism>
<evidence type="ECO:0000313" key="4">
    <source>
        <dbReference type="Proteomes" id="UP000077755"/>
    </source>
</evidence>
<feature type="region of interest" description="Disordered" evidence="2">
    <location>
        <begin position="1"/>
        <end position="24"/>
    </location>
</feature>
<evidence type="ECO:0000256" key="2">
    <source>
        <dbReference type="SAM" id="MobiDB-lite"/>
    </source>
</evidence>